<dbReference type="EMBL" id="JASCZI010181357">
    <property type="protein sequence ID" value="MED6182479.1"/>
    <property type="molecule type" value="Genomic_DNA"/>
</dbReference>
<dbReference type="Gene3D" id="3.40.1810.10">
    <property type="entry name" value="Transcription factor, MADS-box"/>
    <property type="match status" value="1"/>
</dbReference>
<evidence type="ECO:0000313" key="7">
    <source>
        <dbReference type="EMBL" id="MED6182479.1"/>
    </source>
</evidence>
<gene>
    <name evidence="7" type="ORF">PIB30_028745</name>
</gene>
<evidence type="ECO:0000313" key="8">
    <source>
        <dbReference type="Proteomes" id="UP001341840"/>
    </source>
</evidence>
<keyword evidence="5" id="KW-0539">Nucleus</keyword>
<dbReference type="Pfam" id="PF00319">
    <property type="entry name" value="SRF-TF"/>
    <property type="match status" value="1"/>
</dbReference>
<dbReference type="InterPro" id="IPR002100">
    <property type="entry name" value="TF_MADSbox"/>
</dbReference>
<dbReference type="SUPFAM" id="SSF55455">
    <property type="entry name" value="SRF-like"/>
    <property type="match status" value="1"/>
</dbReference>
<dbReference type="InterPro" id="IPR036879">
    <property type="entry name" value="TF_MADSbox_sf"/>
</dbReference>
<keyword evidence="3" id="KW-0238">DNA-binding</keyword>
<protein>
    <recommendedName>
        <fullName evidence="6">MADS-box domain-containing protein</fullName>
    </recommendedName>
</protein>
<comment type="subcellular location">
    <subcellularLocation>
        <location evidence="1">Nucleus</location>
    </subcellularLocation>
</comment>
<evidence type="ECO:0000256" key="5">
    <source>
        <dbReference type="ARBA" id="ARBA00023242"/>
    </source>
</evidence>
<accession>A0ABU6W9N0</accession>
<evidence type="ECO:0000256" key="2">
    <source>
        <dbReference type="ARBA" id="ARBA00023015"/>
    </source>
</evidence>
<comment type="caution">
    <text evidence="7">The sequence shown here is derived from an EMBL/GenBank/DDBJ whole genome shotgun (WGS) entry which is preliminary data.</text>
</comment>
<keyword evidence="2" id="KW-0805">Transcription regulation</keyword>
<evidence type="ECO:0000256" key="1">
    <source>
        <dbReference type="ARBA" id="ARBA00004123"/>
    </source>
</evidence>
<reference evidence="7 8" key="1">
    <citation type="journal article" date="2023" name="Plants (Basel)">
        <title>Bridging the Gap: Combining Genomics and Transcriptomics Approaches to Understand Stylosanthes scabra, an Orphan Legume from the Brazilian Caatinga.</title>
        <authorList>
            <person name="Ferreira-Neto J.R.C."/>
            <person name="da Silva M.D."/>
            <person name="Binneck E."/>
            <person name="de Melo N.F."/>
            <person name="da Silva R.H."/>
            <person name="de Melo A.L.T.M."/>
            <person name="Pandolfi V."/>
            <person name="Bustamante F.O."/>
            <person name="Brasileiro-Vidal A.C."/>
            <person name="Benko-Iseppon A.M."/>
        </authorList>
    </citation>
    <scope>NUCLEOTIDE SEQUENCE [LARGE SCALE GENOMIC DNA]</scope>
    <source>
        <tissue evidence="7">Leaves</tissue>
    </source>
</reference>
<evidence type="ECO:0000256" key="3">
    <source>
        <dbReference type="ARBA" id="ARBA00023125"/>
    </source>
</evidence>
<name>A0ABU6W9N0_9FABA</name>
<evidence type="ECO:0000259" key="6">
    <source>
        <dbReference type="Pfam" id="PF00319"/>
    </source>
</evidence>
<sequence length="276" mass="32011">MQRKEGLFKKISTFSKLCGVEACLILYDDDSSKPMTWPQEHSKVLSMIEKYDLQKNNDHERPPKIFDQEEFFKNKKVMAEAEISKLRKRFLQLKYPTVDPIFKSLDQNQVMEFIAMLDGKIEACNKRIDGMLKGNQDNNGSISNFFNFDQSQLSFMNNIPNLHHDYCFDPNVTPFVINNNGVIIDSTTNNQIGECYDMYWDDLGEVENLISESSELLLDWTDNNPLVHDDPNLENIISHQFQNVSESLQMLPPTVDEFFADEHNNMITNFSHSTCI</sequence>
<organism evidence="7 8">
    <name type="scientific">Stylosanthes scabra</name>
    <dbReference type="NCBI Taxonomy" id="79078"/>
    <lineage>
        <taxon>Eukaryota</taxon>
        <taxon>Viridiplantae</taxon>
        <taxon>Streptophyta</taxon>
        <taxon>Embryophyta</taxon>
        <taxon>Tracheophyta</taxon>
        <taxon>Spermatophyta</taxon>
        <taxon>Magnoliopsida</taxon>
        <taxon>eudicotyledons</taxon>
        <taxon>Gunneridae</taxon>
        <taxon>Pentapetalae</taxon>
        <taxon>rosids</taxon>
        <taxon>fabids</taxon>
        <taxon>Fabales</taxon>
        <taxon>Fabaceae</taxon>
        <taxon>Papilionoideae</taxon>
        <taxon>50 kb inversion clade</taxon>
        <taxon>dalbergioids sensu lato</taxon>
        <taxon>Dalbergieae</taxon>
        <taxon>Pterocarpus clade</taxon>
        <taxon>Stylosanthes</taxon>
    </lineage>
</organism>
<feature type="domain" description="MADS-box" evidence="6">
    <location>
        <begin position="3"/>
        <end position="37"/>
    </location>
</feature>
<keyword evidence="4" id="KW-0804">Transcription</keyword>
<proteinExistence type="predicted"/>
<dbReference type="Proteomes" id="UP001341840">
    <property type="component" value="Unassembled WGS sequence"/>
</dbReference>
<keyword evidence="8" id="KW-1185">Reference proteome</keyword>
<evidence type="ECO:0000256" key="4">
    <source>
        <dbReference type="ARBA" id="ARBA00023163"/>
    </source>
</evidence>